<keyword evidence="4 17" id="KW-0328">Glycosyltransferase</keyword>
<comment type="similarity">
    <text evidence="3 17">Belongs to the glycosyltransferase 13 family.</text>
</comment>
<evidence type="ECO:0000256" key="3">
    <source>
        <dbReference type="ARBA" id="ARBA00006492"/>
    </source>
</evidence>
<evidence type="ECO:0000256" key="4">
    <source>
        <dbReference type="ARBA" id="ARBA00022676"/>
    </source>
</evidence>
<dbReference type="InterPro" id="IPR004139">
    <property type="entry name" value="Glyco_trans_13"/>
</dbReference>
<dbReference type="Gene3D" id="3.90.550.10">
    <property type="entry name" value="Spore Coat Polysaccharide Biosynthesis Protein SpsA, Chain A"/>
    <property type="match status" value="1"/>
</dbReference>
<evidence type="ECO:0000256" key="12">
    <source>
        <dbReference type="ARBA" id="ARBA00023211"/>
    </source>
</evidence>
<evidence type="ECO:0000256" key="15">
    <source>
        <dbReference type="ARBA" id="ARBA00041712"/>
    </source>
</evidence>
<dbReference type="InterPro" id="IPR052261">
    <property type="entry name" value="Glycosyltransferase_13"/>
</dbReference>
<keyword evidence="9 17" id="KW-1133">Transmembrane helix</keyword>
<keyword evidence="6 17" id="KW-0812">Transmembrane</keyword>
<keyword evidence="8 17" id="KW-0735">Signal-anchor</keyword>
<evidence type="ECO:0000256" key="8">
    <source>
        <dbReference type="ARBA" id="ARBA00022968"/>
    </source>
</evidence>
<comment type="cofactor">
    <cofactor evidence="17">
        <name>Mn(2+)</name>
        <dbReference type="ChEBI" id="CHEBI:29035"/>
    </cofactor>
    <text evidence="17">The cofactor is mostly bound to the substrate.</text>
</comment>
<gene>
    <name evidence="18" type="ORF">OFUS_LOCUS13360</name>
</gene>
<evidence type="ECO:0000256" key="2">
    <source>
        <dbReference type="ARBA" id="ARBA00004922"/>
    </source>
</evidence>
<evidence type="ECO:0000256" key="14">
    <source>
        <dbReference type="ARBA" id="ARBA00038949"/>
    </source>
</evidence>
<dbReference type="PANTHER" id="PTHR10468:SF6">
    <property type="entry name" value="GLCNAC TRANSFERASE"/>
    <property type="match status" value="1"/>
</dbReference>
<proteinExistence type="inferred from homology"/>
<evidence type="ECO:0000256" key="10">
    <source>
        <dbReference type="ARBA" id="ARBA00023034"/>
    </source>
</evidence>
<accession>A0A8J1UYP6</accession>
<protein>
    <recommendedName>
        <fullName evidence="14 17">Alpha-1,3-mannosyl-glycoprotein 2-beta-N-acetylglucosaminyltransferase</fullName>
        <shortName evidence="17">GNT-I</shortName>
        <shortName evidence="17">GlcNAc-T I</shortName>
        <ecNumber evidence="14 17">2.4.1.101</ecNumber>
    </recommendedName>
    <alternativeName>
        <fullName evidence="15 17">N-glycosyl-oligosaccharide-glycoprotein N-acetylglucosaminyltransferase I</fullName>
    </alternativeName>
</protein>
<evidence type="ECO:0000256" key="16">
    <source>
        <dbReference type="ARBA" id="ARBA00049421"/>
    </source>
</evidence>
<keyword evidence="11 17" id="KW-0472">Membrane</keyword>
<name>A0A8J1UYP6_OWEFU</name>
<sequence length="564" mass="64095">MVKRFKIVCMLVAVMSSVQLMLFVNIQKGNVDRAILQFDSLIGDLPKKLSLPREQFQDGGSLCVAILTGAPSGERKKSAPRLLRNLIEFAEIPTENIHVFYENIDPMDLSYDLKRLEILLNPATKPNSISNIGIPKINAHKINYTGLPYKLKKHRLITFNYKFMLDRIFKDLRYNYCTILEDDLILSMDAADYLKAGMKLMEKDSTIMSVSLFNDNSFSWCASNDTFFHRVEHFGGLGFLMSGRHYVGKISSKLNTEVPALPWDETFQRELGRYKMVTIFPELSRSLHVENQEINVPSDLRIPRDDTEAISMYNGPRIQHILDTLGESDYDEFITQFVRGAYKIEHIEDVAFFSHSQDKRVLNFVFPNCDSPEELNSMMVARGLVGFGNGGIVRGAYKDTIFLRPFGNQVLIVCKPSIWHGVASTAPSATDLIRTFVNGITLKRLERTMGRPKMGILYSLENNEFQIRKGKSGQSCFDVCAANNEVCDRIGISMLDTNCGVLRALSSDYNNCKESPLTIYKSLEFYLPAMDPDGDWLISRKIPSFYFYNCYAANSEFSRICACK</sequence>
<comment type="caution">
    <text evidence="18">The sequence shown here is derived from an EMBL/GenBank/DDBJ whole genome shotgun (WGS) entry which is preliminary data.</text>
</comment>
<dbReference type="Pfam" id="PF03071">
    <property type="entry name" value="GNT-I"/>
    <property type="match status" value="1"/>
</dbReference>
<dbReference type="PANTHER" id="PTHR10468">
    <property type="entry name" value="PROTEIN O-LINKED-MANNOSE BETA-1,2-N-ACETYLGLUCOSAMINYLTRANSFERASE 1/ALPHA-1,3-MANNOSYL-GLYCOPROTEIN 2-BETA-N-ACETYLGLUCOSAMINYLTRANSFERASE"/>
    <property type="match status" value="1"/>
</dbReference>
<keyword evidence="19" id="KW-1185">Reference proteome</keyword>
<evidence type="ECO:0000256" key="7">
    <source>
        <dbReference type="ARBA" id="ARBA00022723"/>
    </source>
</evidence>
<evidence type="ECO:0000256" key="11">
    <source>
        <dbReference type="ARBA" id="ARBA00023136"/>
    </source>
</evidence>
<organism evidence="18 19">
    <name type="scientific">Owenia fusiformis</name>
    <name type="common">Polychaete worm</name>
    <dbReference type="NCBI Taxonomy" id="6347"/>
    <lineage>
        <taxon>Eukaryota</taxon>
        <taxon>Metazoa</taxon>
        <taxon>Spiralia</taxon>
        <taxon>Lophotrochozoa</taxon>
        <taxon>Annelida</taxon>
        <taxon>Polychaeta</taxon>
        <taxon>Sedentaria</taxon>
        <taxon>Canalipalpata</taxon>
        <taxon>Sabellida</taxon>
        <taxon>Oweniida</taxon>
        <taxon>Oweniidae</taxon>
        <taxon>Owenia</taxon>
    </lineage>
</organism>
<dbReference type="Proteomes" id="UP000749559">
    <property type="component" value="Unassembled WGS sequence"/>
</dbReference>
<dbReference type="GO" id="GO:0030145">
    <property type="term" value="F:manganese ion binding"/>
    <property type="evidence" value="ECO:0007669"/>
    <property type="project" value="UniProtKB-UniRule"/>
</dbReference>
<dbReference type="OrthoDB" id="6344064at2759"/>
<comment type="catalytic activity">
    <reaction evidence="16 17">
        <text>N(4)-(alpha-D-Man-(1-&gt;3)-[alpha-D-Man-(1-&gt;3)-[alpha-D-Man-(1-&gt;6)]-alpha-D-Man-(1-&gt;6)]-beta-D-Man-(1-&gt;4)-beta-D-GlcNAc-(1-&gt;4)-beta-D-GlcNAc)-L-asparaginyl-[protein] (N-glucan mannose isomer 5A1,2) + UDP-N-acetyl-alpha-D-glucosamine = N(4)-{beta-D-GlcNAc-(1-&gt;2)-alpha-D-Man-(1-&gt;3)-[alpha-D-Man-(1-&gt;3)-[alpha-D-Man-(1-&gt;6)]-alpha-D-Man-(1-&gt;6)]-beta-D-Man-(1-&gt;4)-beta-D-GlcNAc-(1-&gt;4)-beta-D-GlcNAc}-L-asparaginyl-[protein] + UDP + H(+)</text>
        <dbReference type="Rhea" id="RHEA:11456"/>
        <dbReference type="Rhea" id="RHEA-COMP:14367"/>
        <dbReference type="Rhea" id="RHEA-COMP:14368"/>
        <dbReference type="ChEBI" id="CHEBI:15378"/>
        <dbReference type="ChEBI" id="CHEBI:57705"/>
        <dbReference type="ChEBI" id="CHEBI:58223"/>
        <dbReference type="ChEBI" id="CHEBI:59087"/>
        <dbReference type="ChEBI" id="CHEBI:60625"/>
        <dbReference type="EC" id="2.4.1.101"/>
    </reaction>
</comment>
<keyword evidence="12 17" id="KW-0464">Manganese</keyword>
<evidence type="ECO:0000256" key="17">
    <source>
        <dbReference type="RuleBase" id="RU368119"/>
    </source>
</evidence>
<keyword evidence="7 17" id="KW-0479">Metal-binding</keyword>
<evidence type="ECO:0000256" key="5">
    <source>
        <dbReference type="ARBA" id="ARBA00022679"/>
    </source>
</evidence>
<dbReference type="AlphaFoldDB" id="A0A8J1UYP6"/>
<dbReference type="InterPro" id="IPR029044">
    <property type="entry name" value="Nucleotide-diphossugar_trans"/>
</dbReference>
<dbReference type="GO" id="GO:0000139">
    <property type="term" value="C:Golgi membrane"/>
    <property type="evidence" value="ECO:0007669"/>
    <property type="project" value="UniProtKB-SubCell"/>
</dbReference>
<comment type="pathway">
    <text evidence="2 17">Protein modification; protein glycosylation.</text>
</comment>
<dbReference type="EMBL" id="CAIIXF020000006">
    <property type="protein sequence ID" value="CAH1787718.1"/>
    <property type="molecule type" value="Genomic_DNA"/>
</dbReference>
<keyword evidence="10 17" id="KW-0333">Golgi apparatus</keyword>
<evidence type="ECO:0000313" key="18">
    <source>
        <dbReference type="EMBL" id="CAH1787718.1"/>
    </source>
</evidence>
<evidence type="ECO:0000313" key="19">
    <source>
        <dbReference type="Proteomes" id="UP000749559"/>
    </source>
</evidence>
<evidence type="ECO:0000256" key="1">
    <source>
        <dbReference type="ARBA" id="ARBA00004323"/>
    </source>
</evidence>
<comment type="subcellular location">
    <subcellularLocation>
        <location evidence="1 17">Golgi apparatus membrane</location>
        <topology evidence="1 17">Single-pass type II membrane protein</topology>
    </subcellularLocation>
</comment>
<evidence type="ECO:0000256" key="6">
    <source>
        <dbReference type="ARBA" id="ARBA00022692"/>
    </source>
</evidence>
<dbReference type="GO" id="GO:0003827">
    <property type="term" value="F:alpha-1,3-mannosylglycoprotein 2-beta-N-acetylglucosaminyltransferase activity"/>
    <property type="evidence" value="ECO:0007669"/>
    <property type="project" value="UniProtKB-UniRule"/>
</dbReference>
<evidence type="ECO:0000256" key="13">
    <source>
        <dbReference type="ARBA" id="ARBA00037706"/>
    </source>
</evidence>
<keyword evidence="5" id="KW-0808">Transferase</keyword>
<dbReference type="EC" id="2.4.1.101" evidence="14 17"/>
<feature type="transmembrane region" description="Helical" evidence="17">
    <location>
        <begin position="7"/>
        <end position="26"/>
    </location>
</feature>
<dbReference type="UniPathway" id="UPA00378"/>
<dbReference type="SUPFAM" id="SSF53448">
    <property type="entry name" value="Nucleotide-diphospho-sugar transferases"/>
    <property type="match status" value="1"/>
</dbReference>
<evidence type="ECO:0000256" key="9">
    <source>
        <dbReference type="ARBA" id="ARBA00022989"/>
    </source>
</evidence>
<comment type="function">
    <text evidence="13 17">Initiates complex N-linked carbohydrate formation. Essential for the conversion of high-mannose to hybrid and complex N-glycans.</text>
</comment>
<reference evidence="18" key="1">
    <citation type="submission" date="2022-03" db="EMBL/GenBank/DDBJ databases">
        <authorList>
            <person name="Martin C."/>
        </authorList>
    </citation>
    <scope>NUCLEOTIDE SEQUENCE</scope>
</reference>